<dbReference type="STRING" id="211165.GCA_000317285_06226"/>
<accession>A0A3S1AAJ3</accession>
<dbReference type="InterPro" id="IPR027268">
    <property type="entry name" value="Peptidase_M4/M1_CTD_sf"/>
</dbReference>
<dbReference type="GO" id="GO:0004222">
    <property type="term" value="F:metalloendopeptidase activity"/>
    <property type="evidence" value="ECO:0007669"/>
    <property type="project" value="InterPro"/>
</dbReference>
<dbReference type="Gene3D" id="1.10.390.10">
    <property type="entry name" value="Neutral Protease Domain 2"/>
    <property type="match status" value="1"/>
</dbReference>
<keyword evidence="2" id="KW-1185">Reference proteome</keyword>
<name>A0A3S1AAJ3_CHLFR</name>
<dbReference type="GO" id="GO:0005615">
    <property type="term" value="C:extracellular space"/>
    <property type="evidence" value="ECO:0007669"/>
    <property type="project" value="InterPro"/>
</dbReference>
<dbReference type="EMBL" id="RSCJ01000032">
    <property type="protein sequence ID" value="RUR73957.1"/>
    <property type="molecule type" value="Genomic_DNA"/>
</dbReference>
<sequence>MKTSRLFNFVLIFLLSLGVVVVIKGNNFQTYNLENAIASEIEDAPQAHVYLGLPQNQVSAKTADKIKPEVVKLPNLVKKPGEPWRLKGKQLEVVNYGVLVEKDEKTGELRGVPMGNAEGDSFLYDPGSGGPTFWKNEKVEGKENDRALSAARFGEVNAYYHADRTLTYANSLLAELGEKPLPYLRVVVNDHSCSRLPGYRQNDCDRRSDEPRSFGGGHYRLPSDRFDDEGFEHPVEQMNLTGEVHLGSGNDYIKDANGDRVVVNGYPYNENPSHNAAIIIHEVGHHIVSHTADFRENQNRKPKENSNRKIHMDEGTCDYWTAVMLNSPDIYEWHRAGEKLTDKSNRNLDGSRTTANFVQDGDPHENGNIWSSALWDLRQAMGGDRKADLLVMKTMALFGEIEADNPKAKRKILRNEKIGQKDEFREGLAMLLKADELLYTGANRTLILNTFAKRGIDLKTPDSAFGD</sequence>
<gene>
    <name evidence="1" type="ORF">PCC6912_54980</name>
</gene>
<dbReference type="GO" id="GO:0008270">
    <property type="term" value="F:zinc ion binding"/>
    <property type="evidence" value="ECO:0007669"/>
    <property type="project" value="InterPro"/>
</dbReference>
<dbReference type="OrthoDB" id="5289240at2"/>
<proteinExistence type="predicted"/>
<dbReference type="SUPFAM" id="SSF55486">
    <property type="entry name" value="Metalloproteases ('zincins'), catalytic domain"/>
    <property type="match status" value="1"/>
</dbReference>
<organism evidence="1 2">
    <name type="scientific">Chlorogloeopsis fritschii PCC 6912</name>
    <dbReference type="NCBI Taxonomy" id="211165"/>
    <lineage>
        <taxon>Bacteria</taxon>
        <taxon>Bacillati</taxon>
        <taxon>Cyanobacteriota</taxon>
        <taxon>Cyanophyceae</taxon>
        <taxon>Nostocales</taxon>
        <taxon>Chlorogloeopsidaceae</taxon>
        <taxon>Chlorogloeopsis</taxon>
    </lineage>
</organism>
<evidence type="ECO:0000313" key="1">
    <source>
        <dbReference type="EMBL" id="RUR73957.1"/>
    </source>
</evidence>
<reference evidence="1 2" key="1">
    <citation type="journal article" date="2019" name="Genome Biol. Evol.">
        <title>Day and night: Metabolic profiles and evolutionary relationships of six axenic non-marine cyanobacteria.</title>
        <authorList>
            <person name="Will S.E."/>
            <person name="Henke P."/>
            <person name="Boedeker C."/>
            <person name="Huang S."/>
            <person name="Brinkmann H."/>
            <person name="Rohde M."/>
            <person name="Jarek M."/>
            <person name="Friedl T."/>
            <person name="Seufert S."/>
            <person name="Schumacher M."/>
            <person name="Overmann J."/>
            <person name="Neumann-Schaal M."/>
            <person name="Petersen J."/>
        </authorList>
    </citation>
    <scope>NUCLEOTIDE SEQUENCE [LARGE SCALE GENOMIC DNA]</scope>
    <source>
        <strain evidence="1 2">PCC 6912</strain>
    </source>
</reference>
<dbReference type="Pfam" id="PF02128">
    <property type="entry name" value="Peptidase_M36"/>
    <property type="match status" value="1"/>
</dbReference>
<comment type="caution">
    <text evidence="1">The sequence shown here is derived from an EMBL/GenBank/DDBJ whole genome shotgun (WGS) entry which is preliminary data.</text>
</comment>
<dbReference type="RefSeq" id="WP_016872298.1">
    <property type="nucleotide sequence ID" value="NZ_AJLN01000143.1"/>
</dbReference>
<dbReference type="InterPro" id="IPR001842">
    <property type="entry name" value="Peptidase_M36"/>
</dbReference>
<dbReference type="Proteomes" id="UP000268857">
    <property type="component" value="Unassembled WGS sequence"/>
</dbReference>
<evidence type="ECO:0000313" key="2">
    <source>
        <dbReference type="Proteomes" id="UP000268857"/>
    </source>
</evidence>
<protein>
    <submittedName>
        <fullName evidence="1">Uncharacterized protein</fullName>
    </submittedName>
</protein>
<dbReference type="AlphaFoldDB" id="A0A3S1AAJ3"/>